<proteinExistence type="predicted"/>
<evidence type="ECO:0008006" key="3">
    <source>
        <dbReference type="Google" id="ProtNLM"/>
    </source>
</evidence>
<dbReference type="EMBL" id="JXQQ01000049">
    <property type="protein sequence ID" value="KIQ28243.1"/>
    <property type="molecule type" value="Genomic_DNA"/>
</dbReference>
<dbReference type="PANTHER" id="PTHR34822">
    <property type="entry name" value="GRPB DOMAIN PROTEIN (AFU_ORTHOLOGUE AFUA_1G01530)"/>
    <property type="match status" value="1"/>
</dbReference>
<accession>A0A0D0LGC7</accession>
<evidence type="ECO:0000313" key="1">
    <source>
        <dbReference type="EMBL" id="KIQ28243.1"/>
    </source>
</evidence>
<dbReference type="PANTHER" id="PTHR34822:SF1">
    <property type="entry name" value="GRPB FAMILY PROTEIN"/>
    <property type="match status" value="1"/>
</dbReference>
<dbReference type="AlphaFoldDB" id="A0A0D0LGC7"/>
<dbReference type="SUPFAM" id="SSF81301">
    <property type="entry name" value="Nucleotidyltransferase"/>
    <property type="match status" value="1"/>
</dbReference>
<sequence>MKIDAFDESLEHRNILPYDPAYADVFAQVQRHVQERLESVELVHIGSTAIRGLRGKPMVDAVAITQREDLRREQQAFEALGFHRRAVWVDKDEKPYVCASVGHDGRRFNINIHICHRGDPVRKDSLAFMDILDRRPDLRRKYEEAKDHAHAIDPVNPEVYNREKAPVIQEIQAQISAERASYAPSINSRF</sequence>
<dbReference type="InterPro" id="IPR007344">
    <property type="entry name" value="GrpB/CoaE"/>
</dbReference>
<dbReference type="InterPro" id="IPR043519">
    <property type="entry name" value="NT_sf"/>
</dbReference>
<dbReference type="Pfam" id="PF04229">
    <property type="entry name" value="GrpB"/>
    <property type="match status" value="1"/>
</dbReference>
<dbReference type="Proteomes" id="UP000032067">
    <property type="component" value="Unassembled WGS sequence"/>
</dbReference>
<dbReference type="Gene3D" id="3.30.460.10">
    <property type="entry name" value="Beta Polymerase, domain 2"/>
    <property type="match status" value="1"/>
</dbReference>
<comment type="caution">
    <text evidence="1">The sequence shown here is derived from an EMBL/GenBank/DDBJ whole genome shotgun (WGS) entry which is preliminary data.</text>
</comment>
<organism evidence="1 2">
    <name type="scientific">Variovorax paradoxus</name>
    <dbReference type="NCBI Taxonomy" id="34073"/>
    <lineage>
        <taxon>Bacteria</taxon>
        <taxon>Pseudomonadati</taxon>
        <taxon>Pseudomonadota</taxon>
        <taxon>Betaproteobacteria</taxon>
        <taxon>Burkholderiales</taxon>
        <taxon>Comamonadaceae</taxon>
        <taxon>Variovorax</taxon>
    </lineage>
</organism>
<protein>
    <recommendedName>
        <fullName evidence="3">GrpB family protein</fullName>
    </recommendedName>
</protein>
<dbReference type="RefSeq" id="WP_042580807.1">
    <property type="nucleotide sequence ID" value="NZ_JXQQ01000049.1"/>
</dbReference>
<dbReference type="OrthoDB" id="9799092at2"/>
<name>A0A0D0LGC7_VARPD</name>
<reference evidence="1 2" key="1">
    <citation type="submission" date="2014-12" db="EMBL/GenBank/DDBJ databases">
        <title>16Stimator: statistical estimation of ribosomal gene copy numbers from draft genome assemblies.</title>
        <authorList>
            <person name="Perisin M.A."/>
            <person name="Vetter M."/>
            <person name="Gilbert J.A."/>
            <person name="Bergelson J."/>
        </authorList>
    </citation>
    <scope>NUCLEOTIDE SEQUENCE [LARGE SCALE GENOMIC DNA]</scope>
    <source>
        <strain evidence="1 2">MEDvA23</strain>
    </source>
</reference>
<gene>
    <name evidence="1" type="ORF">RT97_21245</name>
</gene>
<evidence type="ECO:0000313" key="2">
    <source>
        <dbReference type="Proteomes" id="UP000032067"/>
    </source>
</evidence>